<dbReference type="EMBL" id="JABCQL010000007">
    <property type="protein sequence ID" value="MBF0856005.1"/>
    <property type="molecule type" value="Genomic_DNA"/>
</dbReference>
<organism evidence="2 3">
    <name type="scientific">Gluconobacter oxydans</name>
    <name type="common">Gluconobacter suboxydans</name>
    <dbReference type="NCBI Taxonomy" id="442"/>
    <lineage>
        <taxon>Bacteria</taxon>
        <taxon>Pseudomonadati</taxon>
        <taxon>Pseudomonadota</taxon>
        <taxon>Alphaproteobacteria</taxon>
        <taxon>Acetobacterales</taxon>
        <taxon>Acetobacteraceae</taxon>
        <taxon>Gluconobacter</taxon>
    </lineage>
</organism>
<proteinExistence type="predicted"/>
<reference evidence="2" key="2">
    <citation type="submission" date="2023-10" db="EMBL/GenBank/DDBJ databases">
        <title>Description of novel Gluconobacter species.</title>
        <authorList>
            <person name="Cleenwerck I."/>
            <person name="Cnockaert M."/>
            <person name="Borremans W."/>
            <person name="Wieme A.D."/>
            <person name="De Vuyst L."/>
            <person name="Vandamme P."/>
        </authorList>
    </citation>
    <scope>NUCLEOTIDE SEQUENCE</scope>
    <source>
        <strain evidence="2">LMG1408</strain>
    </source>
</reference>
<dbReference type="AlphaFoldDB" id="A0AB35AMM7"/>
<accession>A0AB35AMM7</accession>
<evidence type="ECO:0000256" key="1">
    <source>
        <dbReference type="SAM" id="MobiDB-lite"/>
    </source>
</evidence>
<evidence type="ECO:0008006" key="4">
    <source>
        <dbReference type="Google" id="ProtNLM"/>
    </source>
</evidence>
<comment type="caution">
    <text evidence="2">The sequence shown here is derived from an EMBL/GenBank/DDBJ whole genome shotgun (WGS) entry which is preliminary data.</text>
</comment>
<protein>
    <recommendedName>
        <fullName evidence="4">Tetratricopeptide repeat protein</fullName>
    </recommendedName>
</protein>
<evidence type="ECO:0000313" key="3">
    <source>
        <dbReference type="Proteomes" id="UP000603665"/>
    </source>
</evidence>
<dbReference type="Proteomes" id="UP000603665">
    <property type="component" value="Unassembled WGS sequence"/>
</dbReference>
<reference evidence="2" key="1">
    <citation type="submission" date="2020-04" db="EMBL/GenBank/DDBJ databases">
        <authorList>
            <person name="Sombolestani A."/>
        </authorList>
    </citation>
    <scope>NUCLEOTIDE SEQUENCE</scope>
    <source>
        <strain evidence="2">LMG1408</strain>
    </source>
</reference>
<sequence>MTPDEYERAKEIVLGDQAIAQDAAIRACLGMRDYRRAVEELRPLLGRDVLNYGTPAGLYCAGLRIMGVAVDEAPFDAARAMFRNVCQQKNAQSLGMDRAPASLQPVEEDSPLHGATPRRRS</sequence>
<gene>
    <name evidence="2" type="ORF">HKD20_05650</name>
</gene>
<evidence type="ECO:0000313" key="2">
    <source>
        <dbReference type="EMBL" id="MBF0856005.1"/>
    </source>
</evidence>
<dbReference type="RefSeq" id="WP_131973793.1">
    <property type="nucleotide sequence ID" value="NZ_BJNM01000006.1"/>
</dbReference>
<feature type="region of interest" description="Disordered" evidence="1">
    <location>
        <begin position="93"/>
        <end position="121"/>
    </location>
</feature>
<name>A0AB35AMM7_GLUOY</name>